<comment type="caution">
    <text evidence="7">The sequence shown here is derived from an EMBL/GenBank/DDBJ whole genome shotgun (WGS) entry which is preliminary data.</text>
</comment>
<dbReference type="InterPro" id="IPR051463">
    <property type="entry name" value="Peptidase_U62_metallo"/>
</dbReference>
<dbReference type="Pfam" id="PF19289">
    <property type="entry name" value="PmbA_TldD_3rd"/>
    <property type="match status" value="1"/>
</dbReference>
<keyword evidence="4" id="KW-0482">Metalloprotease</keyword>
<keyword evidence="2" id="KW-0645">Protease</keyword>
<proteinExistence type="inferred from homology"/>
<dbReference type="Pfam" id="PF01523">
    <property type="entry name" value="PmbA_TldD_1st"/>
    <property type="match status" value="1"/>
</dbReference>
<feature type="domain" description="Metalloprotease TldD/E C-terminal" evidence="6">
    <location>
        <begin position="213"/>
        <end position="444"/>
    </location>
</feature>
<dbReference type="PANTHER" id="PTHR30624">
    <property type="entry name" value="UNCHARACTERIZED PROTEIN TLDD AND PMBA"/>
    <property type="match status" value="1"/>
</dbReference>
<evidence type="ECO:0000256" key="3">
    <source>
        <dbReference type="ARBA" id="ARBA00022801"/>
    </source>
</evidence>
<evidence type="ECO:0000259" key="6">
    <source>
        <dbReference type="Pfam" id="PF19289"/>
    </source>
</evidence>
<dbReference type="GO" id="GO:0006508">
    <property type="term" value="P:proteolysis"/>
    <property type="evidence" value="ECO:0007669"/>
    <property type="project" value="UniProtKB-KW"/>
</dbReference>
<dbReference type="InterPro" id="IPR035068">
    <property type="entry name" value="TldD/PmbA_N"/>
</dbReference>
<reference evidence="7" key="1">
    <citation type="submission" date="2020-10" db="EMBL/GenBank/DDBJ databases">
        <authorList>
            <person name="Gilroy R."/>
        </authorList>
    </citation>
    <scope>NUCLEOTIDE SEQUENCE</scope>
    <source>
        <strain evidence="7">11687</strain>
    </source>
</reference>
<evidence type="ECO:0000313" key="7">
    <source>
        <dbReference type="EMBL" id="HIU58604.1"/>
    </source>
</evidence>
<dbReference type="EMBL" id="DVMZ01000021">
    <property type="protein sequence ID" value="HIU58604.1"/>
    <property type="molecule type" value="Genomic_DNA"/>
</dbReference>
<evidence type="ECO:0000256" key="4">
    <source>
        <dbReference type="ARBA" id="ARBA00023049"/>
    </source>
</evidence>
<dbReference type="AlphaFoldDB" id="A0A9D1MEB2"/>
<reference evidence="7" key="2">
    <citation type="journal article" date="2021" name="PeerJ">
        <title>Extensive microbial diversity within the chicken gut microbiome revealed by metagenomics and culture.</title>
        <authorList>
            <person name="Gilroy R."/>
            <person name="Ravi A."/>
            <person name="Getino M."/>
            <person name="Pursley I."/>
            <person name="Horton D.L."/>
            <person name="Alikhan N.F."/>
            <person name="Baker D."/>
            <person name="Gharbi K."/>
            <person name="Hall N."/>
            <person name="Watson M."/>
            <person name="Adriaenssens E.M."/>
            <person name="Foster-Nyarko E."/>
            <person name="Jarju S."/>
            <person name="Secka A."/>
            <person name="Antonio M."/>
            <person name="Oren A."/>
            <person name="Chaudhuri R.R."/>
            <person name="La Ragione R."/>
            <person name="Hildebrand F."/>
            <person name="Pallen M.J."/>
        </authorList>
    </citation>
    <scope>NUCLEOTIDE SEQUENCE</scope>
    <source>
        <strain evidence="7">11687</strain>
    </source>
</reference>
<dbReference type="GO" id="GO:0005829">
    <property type="term" value="C:cytosol"/>
    <property type="evidence" value="ECO:0007669"/>
    <property type="project" value="TreeGrafter"/>
</dbReference>
<name>A0A9D1MEB2_9FIRM</name>
<sequence length="445" mass="49319">MYRFREGYYADVRRERRVTTNITFKNGVLAENRERVTDGAFIRVFDGKMWYYASTENPDEVQKELDGLYALASPDPAIAEHPLVKRLEVNRDKRIRFGDNSVEAVSRAEKQKLLTELFPLIGKYPEAKLSVLRYLDRHSDFSFYSSKGAALEYDYQTCGIVTHIFVAEGEKSFQFGVQKGETDFAALGGFAGKLDDAIKEGIAFMREAAEVVPGEYPIVLSPEAAGVFAHESFGHKSEADFMLGNETMRREWQIGKKVGSDCLSILESGNYDGCGYVPYDDEGTKAKSTYLIRNGLLAGRLHSAETAAELEEELTGNARAINTKYEPIVRMTTTVIEGGDKTPEELIAGIKHGYFIKTIKHGSGMSVFTIAPNISYEIVDGKIARPVKISVISGDVFETLGLIDGLSREVEILCFVSGGCGKMEQYPLPVGFGAPYVSVSRMKVQ</sequence>
<evidence type="ECO:0000256" key="2">
    <source>
        <dbReference type="ARBA" id="ARBA00022670"/>
    </source>
</evidence>
<accession>A0A9D1MEB2</accession>
<dbReference type="GO" id="GO:0008237">
    <property type="term" value="F:metallopeptidase activity"/>
    <property type="evidence" value="ECO:0007669"/>
    <property type="project" value="UniProtKB-KW"/>
</dbReference>
<evidence type="ECO:0000313" key="8">
    <source>
        <dbReference type="Proteomes" id="UP000824081"/>
    </source>
</evidence>
<evidence type="ECO:0000256" key="1">
    <source>
        <dbReference type="ARBA" id="ARBA00005836"/>
    </source>
</evidence>
<feature type="domain" description="Metalloprotease TldD/E N-terminal" evidence="5">
    <location>
        <begin position="10"/>
        <end position="66"/>
    </location>
</feature>
<comment type="similarity">
    <text evidence="1">Belongs to the peptidase U62 family.</text>
</comment>
<keyword evidence="3" id="KW-0378">Hydrolase</keyword>
<evidence type="ECO:0000259" key="5">
    <source>
        <dbReference type="Pfam" id="PF01523"/>
    </source>
</evidence>
<dbReference type="PANTHER" id="PTHR30624:SF0">
    <property type="entry name" value="METALLOPROTEASE SLR0863"/>
    <property type="match status" value="1"/>
</dbReference>
<dbReference type="Gene3D" id="3.30.2290.10">
    <property type="entry name" value="PmbA/TldD superfamily"/>
    <property type="match status" value="1"/>
</dbReference>
<gene>
    <name evidence="7" type="ORF">IAC57_00740</name>
</gene>
<dbReference type="InterPro" id="IPR036059">
    <property type="entry name" value="TldD/PmbA_sf"/>
</dbReference>
<organism evidence="7 8">
    <name type="scientific">Candidatus Scatosoma pullistercoris</name>
    <dbReference type="NCBI Taxonomy" id="2840934"/>
    <lineage>
        <taxon>Bacteria</taxon>
        <taxon>Bacillati</taxon>
        <taxon>Bacillota</taxon>
        <taxon>Clostridia</taxon>
        <taxon>Candidatus Scatosoma</taxon>
    </lineage>
</organism>
<dbReference type="Proteomes" id="UP000824081">
    <property type="component" value="Unassembled WGS sequence"/>
</dbReference>
<dbReference type="InterPro" id="IPR002510">
    <property type="entry name" value="Metalloprtase-TldD/E_N"/>
</dbReference>
<dbReference type="InterPro" id="IPR045569">
    <property type="entry name" value="Metalloprtase-TldD/E_C"/>
</dbReference>
<dbReference type="SUPFAM" id="SSF111283">
    <property type="entry name" value="Putative modulator of DNA gyrase, PmbA/TldD"/>
    <property type="match status" value="1"/>
</dbReference>
<protein>
    <submittedName>
        <fullName evidence="7">TldD/PmbA family protein</fullName>
    </submittedName>
</protein>